<evidence type="ECO:0000313" key="3">
    <source>
        <dbReference type="Proteomes" id="UP000032180"/>
    </source>
</evidence>
<feature type="chain" id="PRO_5002347692" evidence="1">
    <location>
        <begin position="18"/>
        <end position="92"/>
    </location>
</feature>
<feature type="signal peptide" evidence="1">
    <location>
        <begin position="1"/>
        <end position="17"/>
    </location>
</feature>
<evidence type="ECO:0000256" key="1">
    <source>
        <dbReference type="SAM" id="SignalP"/>
    </source>
</evidence>
<protein>
    <submittedName>
        <fullName evidence="2">Uncharacterized protein</fullName>
    </submittedName>
</protein>
<dbReference type="Gramene" id="LPERR02G05720.1">
    <property type="protein sequence ID" value="LPERR02G05720.1"/>
    <property type="gene ID" value="LPERR02G05720"/>
</dbReference>
<sequence>MAVDLPLHMLILLPLLAIPVQELGVTRPWRREAPAGALVLTALLFHFDFELPPGISPEDMDMIEKSGISMESKAKLFVVAVPRVPVPPAHFQ</sequence>
<keyword evidence="3" id="KW-1185">Reference proteome</keyword>
<evidence type="ECO:0000313" key="2">
    <source>
        <dbReference type="EnsemblPlants" id="LPERR02G05720.1"/>
    </source>
</evidence>
<dbReference type="HOGENOM" id="CLU_2416468_0_0_1"/>
<organism evidence="2 3">
    <name type="scientific">Leersia perrieri</name>
    <dbReference type="NCBI Taxonomy" id="77586"/>
    <lineage>
        <taxon>Eukaryota</taxon>
        <taxon>Viridiplantae</taxon>
        <taxon>Streptophyta</taxon>
        <taxon>Embryophyta</taxon>
        <taxon>Tracheophyta</taxon>
        <taxon>Spermatophyta</taxon>
        <taxon>Magnoliopsida</taxon>
        <taxon>Liliopsida</taxon>
        <taxon>Poales</taxon>
        <taxon>Poaceae</taxon>
        <taxon>BOP clade</taxon>
        <taxon>Oryzoideae</taxon>
        <taxon>Oryzeae</taxon>
        <taxon>Oryzinae</taxon>
        <taxon>Leersia</taxon>
    </lineage>
</organism>
<dbReference type="AlphaFoldDB" id="A0A0D9VD35"/>
<proteinExistence type="predicted"/>
<reference evidence="2" key="3">
    <citation type="submission" date="2015-04" db="UniProtKB">
        <authorList>
            <consortium name="EnsemblPlants"/>
        </authorList>
    </citation>
    <scope>IDENTIFICATION</scope>
</reference>
<dbReference type="Proteomes" id="UP000032180">
    <property type="component" value="Chromosome 2"/>
</dbReference>
<name>A0A0D9VD35_9ORYZ</name>
<reference evidence="2 3" key="1">
    <citation type="submission" date="2012-08" db="EMBL/GenBank/DDBJ databases">
        <title>Oryza genome evolution.</title>
        <authorList>
            <person name="Wing R.A."/>
        </authorList>
    </citation>
    <scope>NUCLEOTIDE SEQUENCE</scope>
</reference>
<accession>A0A0D9VD35</accession>
<dbReference type="EnsemblPlants" id="LPERR02G05720.1">
    <property type="protein sequence ID" value="LPERR02G05720.1"/>
    <property type="gene ID" value="LPERR02G05720"/>
</dbReference>
<reference evidence="3" key="2">
    <citation type="submission" date="2013-12" db="EMBL/GenBank/DDBJ databases">
        <authorList>
            <person name="Yu Y."/>
            <person name="Lee S."/>
            <person name="de Baynast K."/>
            <person name="Wissotski M."/>
            <person name="Liu L."/>
            <person name="Talag J."/>
            <person name="Goicoechea J."/>
            <person name="Angelova A."/>
            <person name="Jetty R."/>
            <person name="Kudrna D."/>
            <person name="Golser W."/>
            <person name="Rivera L."/>
            <person name="Zhang J."/>
            <person name="Wing R."/>
        </authorList>
    </citation>
    <scope>NUCLEOTIDE SEQUENCE</scope>
</reference>
<keyword evidence="1" id="KW-0732">Signal</keyword>